<evidence type="ECO:0000313" key="4">
    <source>
        <dbReference type="Proteomes" id="UP000597989"/>
    </source>
</evidence>
<feature type="domain" description="Novel STAND NTPase 3" evidence="1">
    <location>
        <begin position="54"/>
        <end position="107"/>
    </location>
</feature>
<reference evidence="2" key="5">
    <citation type="submission" date="2023-12" db="EMBL/GenBank/DDBJ databases">
        <authorList>
            <person name="Sun Q."/>
            <person name="Inoue M."/>
        </authorList>
    </citation>
    <scope>NUCLEOTIDE SEQUENCE</scope>
    <source>
        <strain evidence="2">JCM 10664</strain>
    </source>
</reference>
<protein>
    <recommendedName>
        <fullName evidence="1">Novel STAND NTPase 3 domain-containing protein</fullName>
    </recommendedName>
</protein>
<sequence length="659" mass="75020">MSETHNEFHEVHGPINTGPGDQYIYLNTRESVREQARGPRLTLKGDLLWLKRRFVSPPNLGKASNVLDTTRTVLLTGPPGSGRRTAAKILLHRIADDHTPFTVLDDEAAGLQALADVKILNRHKLVLDLTDSTEGVFRARQRELNHFRTRLQQAQAHLVVVVPDSLQHHVDSELAKHIVRIDRPDGGEVLRAHLSAEQIDLPMRLLAATDVRRHLTASMAEIADLARLVVAASDESRDGNVETWLNEAISVRTERGGEVADQVQKHWRGRPRTVLLAAGMCRGASTDAVFFASHDLVKILALDEDEDPRLEQDGFRDQLRQMHIEVDADDRVEFGKFQYDQAVREYFWDNYPDLRRQFCQWVDHIIRDGLFAQRDRKNMVDRVVAESLRTKCPGHVSWLVERWLFPDQNRRPNPLWDFGVRALVRGLEDERHGSFFRRLVYEWSRRDDLSADVGQVLVDVCTEVIAPKYPSQALVRLHNRARREDGLGNPSARQAIADLIANNRLLLRLLLQRLVEAFDRDEQWPADVLLFLDLADPRLLSDTNGRRPLFVDGTVRPQLVFCWHTAMLARPDLVGQRVCDWLAAAGQVAPYDAVLGILVDAARHHLHLLGSLHVTARDWSHCAQGRPEVAAWLSQLIDRAQGLQTDDYVYPRTPEEVAR</sequence>
<comment type="caution">
    <text evidence="3">The sequence shown here is derived from an EMBL/GenBank/DDBJ whole genome shotgun (WGS) entry which is preliminary data.</text>
</comment>
<organism evidence="3 4">
    <name type="scientific">Saccharopolyspora thermophila</name>
    <dbReference type="NCBI Taxonomy" id="89367"/>
    <lineage>
        <taxon>Bacteria</taxon>
        <taxon>Bacillati</taxon>
        <taxon>Actinomycetota</taxon>
        <taxon>Actinomycetes</taxon>
        <taxon>Pseudonocardiales</taxon>
        <taxon>Pseudonocardiaceae</taxon>
        <taxon>Saccharopolyspora</taxon>
    </lineage>
</organism>
<reference evidence="2" key="1">
    <citation type="journal article" date="2014" name="Int. J. Syst. Evol. Microbiol.">
        <title>Complete genome of a new Firmicutes species belonging to the dominant human colonic microbiota ('Ruminococcus bicirculans') reveals two chromosomes and a selective capacity to utilize plant glucans.</title>
        <authorList>
            <consortium name="NISC Comparative Sequencing Program"/>
            <person name="Wegmann U."/>
            <person name="Louis P."/>
            <person name="Goesmann A."/>
            <person name="Henrissat B."/>
            <person name="Duncan S.H."/>
            <person name="Flint H.J."/>
        </authorList>
    </citation>
    <scope>NUCLEOTIDE SEQUENCE</scope>
    <source>
        <strain evidence="2">JCM 10664</strain>
    </source>
</reference>
<reference evidence="3 4" key="2">
    <citation type="journal article" date="2014" name="Int. J. Syst. Evol. Microbiol.">
        <title>Complete genome sequence of Corynebacterium casei LMG S-19264T (=DSM 44701T), isolated from a smear-ripened cheese.</title>
        <authorList>
            <consortium name="US DOE Joint Genome Institute (JGI-PGF)"/>
            <person name="Walter F."/>
            <person name="Albersmeier A."/>
            <person name="Kalinowski J."/>
            <person name="Ruckert C."/>
        </authorList>
    </citation>
    <scope>NUCLEOTIDE SEQUENCE [LARGE SCALE GENOMIC DNA]</scope>
    <source>
        <strain evidence="3 4">CGMCC 4.7206</strain>
    </source>
</reference>
<accession>A0A917K1W4</accession>
<dbReference type="InterPro" id="IPR027417">
    <property type="entry name" value="P-loop_NTPase"/>
</dbReference>
<proteinExistence type="predicted"/>
<dbReference type="Pfam" id="PF20720">
    <property type="entry name" value="nSTAND3"/>
    <property type="match status" value="1"/>
</dbReference>
<gene>
    <name evidence="2" type="ORF">GCM10009545_25840</name>
    <name evidence="3" type="ORF">GCM10011581_34110</name>
</gene>
<evidence type="ECO:0000259" key="1">
    <source>
        <dbReference type="Pfam" id="PF20720"/>
    </source>
</evidence>
<dbReference type="EMBL" id="BAAAHC010000009">
    <property type="protein sequence ID" value="GAA0522545.1"/>
    <property type="molecule type" value="Genomic_DNA"/>
</dbReference>
<evidence type="ECO:0000313" key="3">
    <source>
        <dbReference type="EMBL" id="GGI94165.1"/>
    </source>
</evidence>
<dbReference type="SUPFAM" id="SSF52540">
    <property type="entry name" value="P-loop containing nucleoside triphosphate hydrolases"/>
    <property type="match status" value="1"/>
</dbReference>
<dbReference type="AlphaFoldDB" id="A0A917K1W4"/>
<dbReference type="RefSeq" id="WP_188988841.1">
    <property type="nucleotide sequence ID" value="NZ_BAAAHC010000009.1"/>
</dbReference>
<evidence type="ECO:0000313" key="5">
    <source>
        <dbReference type="Proteomes" id="UP001500220"/>
    </source>
</evidence>
<keyword evidence="5" id="KW-1185">Reference proteome</keyword>
<dbReference type="InterPro" id="IPR049050">
    <property type="entry name" value="nSTAND3"/>
</dbReference>
<dbReference type="EMBL" id="BMMT01000012">
    <property type="protein sequence ID" value="GGI94165.1"/>
    <property type="molecule type" value="Genomic_DNA"/>
</dbReference>
<dbReference type="Proteomes" id="UP001500220">
    <property type="component" value="Unassembled WGS sequence"/>
</dbReference>
<dbReference type="Proteomes" id="UP000597989">
    <property type="component" value="Unassembled WGS sequence"/>
</dbReference>
<name>A0A917K1W4_9PSEU</name>
<evidence type="ECO:0000313" key="2">
    <source>
        <dbReference type="EMBL" id="GAA0522545.1"/>
    </source>
</evidence>
<reference evidence="3" key="4">
    <citation type="submission" date="2020-09" db="EMBL/GenBank/DDBJ databases">
        <authorList>
            <person name="Sun Q."/>
            <person name="Zhou Y."/>
        </authorList>
    </citation>
    <scope>NUCLEOTIDE SEQUENCE</scope>
    <source>
        <strain evidence="3">CGMCC 4.7206</strain>
    </source>
</reference>
<reference evidence="5" key="3">
    <citation type="journal article" date="2019" name="Int. J. Syst. Evol. Microbiol.">
        <title>The Global Catalogue of Microorganisms (GCM) 10K type strain sequencing project: providing services to taxonomists for standard genome sequencing and annotation.</title>
        <authorList>
            <consortium name="The Broad Institute Genomics Platform"/>
            <consortium name="The Broad Institute Genome Sequencing Center for Infectious Disease"/>
            <person name="Wu L."/>
            <person name="Ma J."/>
        </authorList>
    </citation>
    <scope>NUCLEOTIDE SEQUENCE [LARGE SCALE GENOMIC DNA]</scope>
    <source>
        <strain evidence="5">JCM 10664</strain>
    </source>
</reference>